<proteinExistence type="predicted"/>
<dbReference type="Proteomes" id="UP001176891">
    <property type="component" value="Unassembled WGS sequence"/>
</dbReference>
<dbReference type="RefSeq" id="WP_303282040.1">
    <property type="nucleotide sequence ID" value="NZ_BAABCZ010000010.1"/>
</dbReference>
<accession>A0ABT8X0M6</accession>
<gene>
    <name evidence="1" type="ORF">Q4Q39_08735</name>
</gene>
<organism evidence="1 2">
    <name type="scientific">Flavivirga amylovorans</name>
    <dbReference type="NCBI Taxonomy" id="870486"/>
    <lineage>
        <taxon>Bacteria</taxon>
        <taxon>Pseudomonadati</taxon>
        <taxon>Bacteroidota</taxon>
        <taxon>Flavobacteriia</taxon>
        <taxon>Flavobacteriales</taxon>
        <taxon>Flavobacteriaceae</taxon>
        <taxon>Flavivirga</taxon>
    </lineage>
</organism>
<comment type="caution">
    <text evidence="1">The sequence shown here is derived from an EMBL/GenBank/DDBJ whole genome shotgun (WGS) entry which is preliminary data.</text>
</comment>
<evidence type="ECO:0000313" key="1">
    <source>
        <dbReference type="EMBL" id="MDO5987479.1"/>
    </source>
</evidence>
<protein>
    <submittedName>
        <fullName evidence="1">Uncharacterized protein</fullName>
    </submittedName>
</protein>
<reference evidence="1" key="1">
    <citation type="submission" date="2023-07" db="EMBL/GenBank/DDBJ databases">
        <title>Two novel species in the genus Flavivirga.</title>
        <authorList>
            <person name="Kwon K."/>
        </authorList>
    </citation>
    <scope>NUCLEOTIDE SEQUENCE</scope>
    <source>
        <strain evidence="1">KACC 14157</strain>
    </source>
</reference>
<dbReference type="EMBL" id="JAUOEM010000003">
    <property type="protein sequence ID" value="MDO5987479.1"/>
    <property type="molecule type" value="Genomic_DNA"/>
</dbReference>
<keyword evidence="2" id="KW-1185">Reference proteome</keyword>
<evidence type="ECO:0000313" key="2">
    <source>
        <dbReference type="Proteomes" id="UP001176891"/>
    </source>
</evidence>
<name>A0ABT8X0M6_9FLAO</name>
<sequence>MENNINLTNNEKYFLRLLVHNFDDDYISDFLKIQKSDLGYIRGKLKIKFKTKDWVVLIKKAFALGILNKQDYIDPTINKIALGYASKIFDDFKNRPYGYKLPQEVLSDFDHSCNNFLSKTVKITLK</sequence>